<comment type="caution">
    <text evidence="2">The sequence shown here is derived from an EMBL/GenBank/DDBJ whole genome shotgun (WGS) entry which is preliminary data.</text>
</comment>
<reference evidence="2" key="2">
    <citation type="submission" date="2022-01" db="EMBL/GenBank/DDBJ databases">
        <authorList>
            <person name="Yamashiro T."/>
            <person name="Shiraishi A."/>
            <person name="Satake H."/>
            <person name="Nakayama K."/>
        </authorList>
    </citation>
    <scope>NUCLEOTIDE SEQUENCE</scope>
</reference>
<feature type="compositionally biased region" description="Polar residues" evidence="1">
    <location>
        <begin position="74"/>
        <end position="87"/>
    </location>
</feature>
<reference evidence="2" key="1">
    <citation type="journal article" date="2022" name="Int. J. Mol. Sci.">
        <title>Draft Genome of Tanacetum Coccineum: Genomic Comparison of Closely Related Tanacetum-Family Plants.</title>
        <authorList>
            <person name="Yamashiro T."/>
            <person name="Shiraishi A."/>
            <person name="Nakayama K."/>
            <person name="Satake H."/>
        </authorList>
    </citation>
    <scope>NUCLEOTIDE SEQUENCE</scope>
</reference>
<evidence type="ECO:0000313" key="3">
    <source>
        <dbReference type="Proteomes" id="UP001151760"/>
    </source>
</evidence>
<gene>
    <name evidence="2" type="ORF">Tco_0955415</name>
</gene>
<protein>
    <submittedName>
        <fullName evidence="2">Uncharacterized protein</fullName>
    </submittedName>
</protein>
<feature type="region of interest" description="Disordered" evidence="1">
    <location>
        <begin position="74"/>
        <end position="94"/>
    </location>
</feature>
<dbReference type="EMBL" id="BQNB010016007">
    <property type="protein sequence ID" value="GJT46700.1"/>
    <property type="molecule type" value="Genomic_DNA"/>
</dbReference>
<proteinExistence type="predicted"/>
<sequence>MHTTNFDYLYAHLRQHEAHANEVRLAIQRYPDKIALVANSLAYLNPTLYYPQLSFASQQYYSSLAPQPPVLQQSYQAPTNKQQSQPTFPELDSGLAVPTFNPSDDPIASLNKAMAFLSTKFASPFQTDDLDAFDSDCDDVPSAKAVLMANLSSYESDVLSEVIVDKNAKVADFEKQIHSLKLQHNATVESHKTLSTTIECSKMVSKQKEDKYLDKVIDLQKKNKALDNVVYKMVPALYDGNTSVKTHVALSVTDTEETLELAEESRLKMLGKHDDPSLKKHKVNLKTLDYVALNKLSEHFAKHFVPRKQLSAEQAYWLPISQPVVVKPPVSSEPVLKKEIPRVLPSINKKYCELEKKELSLDNDRLLEHIICQDVMNVVMYANDHHDNVLPMNNNSLEQDNSALALLKHENDRLIELLISQDLVHTAVNSLAAINDYKSMEQSFMDEYEENLKLQTKLANKNDIIKKAVYNELSKRCPRLENHCISLEIKLQQNKECL</sequence>
<name>A0ABQ5E765_9ASTR</name>
<accession>A0ABQ5E765</accession>
<dbReference type="Proteomes" id="UP001151760">
    <property type="component" value="Unassembled WGS sequence"/>
</dbReference>
<evidence type="ECO:0000313" key="2">
    <source>
        <dbReference type="EMBL" id="GJT46700.1"/>
    </source>
</evidence>
<evidence type="ECO:0000256" key="1">
    <source>
        <dbReference type="SAM" id="MobiDB-lite"/>
    </source>
</evidence>
<organism evidence="2 3">
    <name type="scientific">Tanacetum coccineum</name>
    <dbReference type="NCBI Taxonomy" id="301880"/>
    <lineage>
        <taxon>Eukaryota</taxon>
        <taxon>Viridiplantae</taxon>
        <taxon>Streptophyta</taxon>
        <taxon>Embryophyta</taxon>
        <taxon>Tracheophyta</taxon>
        <taxon>Spermatophyta</taxon>
        <taxon>Magnoliopsida</taxon>
        <taxon>eudicotyledons</taxon>
        <taxon>Gunneridae</taxon>
        <taxon>Pentapetalae</taxon>
        <taxon>asterids</taxon>
        <taxon>campanulids</taxon>
        <taxon>Asterales</taxon>
        <taxon>Asteraceae</taxon>
        <taxon>Asteroideae</taxon>
        <taxon>Anthemideae</taxon>
        <taxon>Anthemidinae</taxon>
        <taxon>Tanacetum</taxon>
    </lineage>
</organism>
<keyword evidence="3" id="KW-1185">Reference proteome</keyword>